<protein>
    <submittedName>
        <fullName evidence="1">Uncharacterized protein</fullName>
    </submittedName>
</protein>
<sequence>MGRLTQMNNEIFQENLNKTVIEIKERLGISSELDKFIIEPIDEPGKMLDGGDEMMKRMVLTPENIGGKELLIDDVVGVLGGLFPRSPVWIKVFFVREESGTAIFSLQTSLRFRKPTLLQNSETGHAPFKAEIE</sequence>
<comment type="caution">
    <text evidence="1">The sequence shown here is derived from an EMBL/GenBank/DDBJ whole genome shotgun (WGS) entry which is preliminary data.</text>
</comment>
<evidence type="ECO:0000313" key="1">
    <source>
        <dbReference type="EMBL" id="MBP1040971.1"/>
    </source>
</evidence>
<accession>A0A940PCI1</accession>
<organism evidence="1 2">
    <name type="scientific">Vagococcus allomyrinae</name>
    <dbReference type="NCBI Taxonomy" id="2794353"/>
    <lineage>
        <taxon>Bacteria</taxon>
        <taxon>Bacillati</taxon>
        <taxon>Bacillota</taxon>
        <taxon>Bacilli</taxon>
        <taxon>Lactobacillales</taxon>
        <taxon>Enterococcaceae</taxon>
        <taxon>Vagococcus</taxon>
    </lineage>
</organism>
<gene>
    <name evidence="1" type="ORF">I6N95_08145</name>
</gene>
<reference evidence="1" key="1">
    <citation type="submission" date="2020-12" db="EMBL/GenBank/DDBJ databases">
        <title>Vagococcus allomyrinae sp. nov. and Enterococcus lavae sp. nov., isolated from the larvae of Allomyrina dichotoma.</title>
        <authorList>
            <person name="Lee S.D."/>
        </authorList>
    </citation>
    <scope>NUCLEOTIDE SEQUENCE</scope>
    <source>
        <strain evidence="1">BWB3-3</strain>
    </source>
</reference>
<evidence type="ECO:0000313" key="2">
    <source>
        <dbReference type="Proteomes" id="UP000674938"/>
    </source>
</evidence>
<keyword evidence="2" id="KW-1185">Reference proteome</keyword>
<dbReference type="AlphaFoldDB" id="A0A940PCI1"/>
<name>A0A940PCI1_9ENTE</name>
<proteinExistence type="predicted"/>
<dbReference type="RefSeq" id="WP_209526571.1">
    <property type="nucleotide sequence ID" value="NZ_JAEEGA010000004.1"/>
</dbReference>
<dbReference type="Proteomes" id="UP000674938">
    <property type="component" value="Unassembled WGS sequence"/>
</dbReference>
<dbReference type="EMBL" id="JAEEGA010000004">
    <property type="protein sequence ID" value="MBP1040971.1"/>
    <property type="molecule type" value="Genomic_DNA"/>
</dbReference>